<dbReference type="InterPro" id="IPR036691">
    <property type="entry name" value="Endo/exonu/phosph_ase_sf"/>
</dbReference>
<protein>
    <recommendedName>
        <fullName evidence="3">Endonuclease/exonuclease/phosphatase domain-containing protein</fullName>
    </recommendedName>
</protein>
<evidence type="ECO:0008006" key="3">
    <source>
        <dbReference type="Google" id="ProtNLM"/>
    </source>
</evidence>
<accession>A0ABR2ANC2</accession>
<comment type="caution">
    <text evidence="1">The sequence shown here is derived from an EMBL/GenBank/DDBJ whole genome shotgun (WGS) entry which is preliminary data.</text>
</comment>
<dbReference type="EMBL" id="JBBPBM010000456">
    <property type="protein sequence ID" value="KAK8495164.1"/>
    <property type="molecule type" value="Genomic_DNA"/>
</dbReference>
<reference evidence="1 2" key="1">
    <citation type="journal article" date="2024" name="G3 (Bethesda)">
        <title>Genome assembly of Hibiscus sabdariffa L. provides insights into metabolisms of medicinal natural products.</title>
        <authorList>
            <person name="Kim T."/>
        </authorList>
    </citation>
    <scope>NUCLEOTIDE SEQUENCE [LARGE SCALE GENOMIC DNA]</scope>
    <source>
        <strain evidence="1">TK-2024</strain>
        <tissue evidence="1">Old leaves</tissue>
    </source>
</reference>
<dbReference type="Gene3D" id="3.60.10.10">
    <property type="entry name" value="Endonuclease/exonuclease/phosphatase"/>
    <property type="match status" value="1"/>
</dbReference>
<evidence type="ECO:0000313" key="2">
    <source>
        <dbReference type="Proteomes" id="UP001472677"/>
    </source>
</evidence>
<evidence type="ECO:0000313" key="1">
    <source>
        <dbReference type="EMBL" id="KAK8495164.1"/>
    </source>
</evidence>
<proteinExistence type="predicted"/>
<name>A0ABR2ANC2_9ROSI</name>
<keyword evidence="2" id="KW-1185">Reference proteome</keyword>
<organism evidence="1 2">
    <name type="scientific">Hibiscus sabdariffa</name>
    <name type="common">roselle</name>
    <dbReference type="NCBI Taxonomy" id="183260"/>
    <lineage>
        <taxon>Eukaryota</taxon>
        <taxon>Viridiplantae</taxon>
        <taxon>Streptophyta</taxon>
        <taxon>Embryophyta</taxon>
        <taxon>Tracheophyta</taxon>
        <taxon>Spermatophyta</taxon>
        <taxon>Magnoliopsida</taxon>
        <taxon>eudicotyledons</taxon>
        <taxon>Gunneridae</taxon>
        <taxon>Pentapetalae</taxon>
        <taxon>rosids</taxon>
        <taxon>malvids</taxon>
        <taxon>Malvales</taxon>
        <taxon>Malvaceae</taxon>
        <taxon>Malvoideae</taxon>
        <taxon>Hibiscus</taxon>
    </lineage>
</organism>
<sequence>MRVLSWNVRGLESSVKRMAIRKVLRQQRVEMVYLLETKLEQISDELVNVIWELGRFDICESRIDRNFILLSGDWRIEYWKCDMVVVYVPCEVNAQFDLWRRLGEMFSVLTAPVYCGGDFNVVLSLEERRNCVGDKRVMDDFVTFVEEMGFLNLPAVGKAFSWYGPGLKASRLDPFLVSLAWVEKFCGLEQFIL</sequence>
<dbReference type="SUPFAM" id="SSF56219">
    <property type="entry name" value="DNase I-like"/>
    <property type="match status" value="1"/>
</dbReference>
<dbReference type="Proteomes" id="UP001472677">
    <property type="component" value="Unassembled WGS sequence"/>
</dbReference>
<gene>
    <name evidence="1" type="ORF">V6N12_032925</name>
</gene>